<accession>A0A8J6BSY7</accession>
<dbReference type="Proteomes" id="UP000729402">
    <property type="component" value="Unassembled WGS sequence"/>
</dbReference>
<protein>
    <submittedName>
        <fullName evidence="1">Uncharacterized protein</fullName>
    </submittedName>
</protein>
<name>A0A8J6BSY7_ZIZPA</name>
<reference evidence="1" key="1">
    <citation type="journal article" date="2021" name="bioRxiv">
        <title>Whole Genome Assembly and Annotation of Northern Wild Rice, Zizania palustris L., Supports a Whole Genome Duplication in the Zizania Genus.</title>
        <authorList>
            <person name="Haas M."/>
            <person name="Kono T."/>
            <person name="Macchietto M."/>
            <person name="Millas R."/>
            <person name="McGilp L."/>
            <person name="Shao M."/>
            <person name="Duquette J."/>
            <person name="Hirsch C.N."/>
            <person name="Kimball J."/>
        </authorList>
    </citation>
    <scope>NUCLEOTIDE SEQUENCE</scope>
    <source>
        <tissue evidence="1">Fresh leaf tissue</tissue>
    </source>
</reference>
<gene>
    <name evidence="1" type="ORF">GUJ93_ZPchr0012g20687</name>
</gene>
<keyword evidence="2" id="KW-1185">Reference proteome</keyword>
<proteinExistence type="predicted"/>
<dbReference type="EMBL" id="JAAALK010000080">
    <property type="protein sequence ID" value="KAG8095337.1"/>
    <property type="molecule type" value="Genomic_DNA"/>
</dbReference>
<evidence type="ECO:0000313" key="1">
    <source>
        <dbReference type="EMBL" id="KAG8095337.1"/>
    </source>
</evidence>
<evidence type="ECO:0000313" key="2">
    <source>
        <dbReference type="Proteomes" id="UP000729402"/>
    </source>
</evidence>
<sequence>MSSLERSWPAGGGGHTCWHWPGAVATRRWEQRRGWRGGAAGQAWRPAGRGSDVVGASTLRGGGVLVAVGWDLAASLGACTRVLFDMLVGSGLWESKAQL</sequence>
<comment type="caution">
    <text evidence="1">The sequence shown here is derived from an EMBL/GenBank/DDBJ whole genome shotgun (WGS) entry which is preliminary data.</text>
</comment>
<reference evidence="1" key="2">
    <citation type="submission" date="2021-02" db="EMBL/GenBank/DDBJ databases">
        <authorList>
            <person name="Kimball J.A."/>
            <person name="Haas M.W."/>
            <person name="Macchietto M."/>
            <person name="Kono T."/>
            <person name="Duquette J."/>
            <person name="Shao M."/>
        </authorList>
    </citation>
    <scope>NUCLEOTIDE SEQUENCE</scope>
    <source>
        <tissue evidence="1">Fresh leaf tissue</tissue>
    </source>
</reference>
<organism evidence="1 2">
    <name type="scientific">Zizania palustris</name>
    <name type="common">Northern wild rice</name>
    <dbReference type="NCBI Taxonomy" id="103762"/>
    <lineage>
        <taxon>Eukaryota</taxon>
        <taxon>Viridiplantae</taxon>
        <taxon>Streptophyta</taxon>
        <taxon>Embryophyta</taxon>
        <taxon>Tracheophyta</taxon>
        <taxon>Spermatophyta</taxon>
        <taxon>Magnoliopsida</taxon>
        <taxon>Liliopsida</taxon>
        <taxon>Poales</taxon>
        <taxon>Poaceae</taxon>
        <taxon>BOP clade</taxon>
        <taxon>Oryzoideae</taxon>
        <taxon>Oryzeae</taxon>
        <taxon>Zizaniinae</taxon>
        <taxon>Zizania</taxon>
    </lineage>
</organism>
<dbReference type="AlphaFoldDB" id="A0A8J6BSY7"/>